<protein>
    <submittedName>
        <fullName evidence="2">DUF192 domain-containing protein</fullName>
    </submittedName>
</protein>
<reference evidence="2 3" key="1">
    <citation type="submission" date="2024-09" db="EMBL/GenBank/DDBJ databases">
        <authorList>
            <person name="Sun Q."/>
            <person name="Mori K."/>
        </authorList>
    </citation>
    <scope>NUCLEOTIDE SEQUENCE [LARGE SCALE GENOMIC DNA]</scope>
    <source>
        <strain evidence="2 3">TBRC 5777</strain>
    </source>
</reference>
<keyword evidence="1" id="KW-0732">Signal</keyword>
<dbReference type="Pfam" id="PF02643">
    <property type="entry name" value="DUF192"/>
    <property type="match status" value="1"/>
</dbReference>
<sequence length="158" mass="17575">MIQRRALLLSTLLATAALPALAQEGPQPRLPTEPLTIITRDGKRHDFNVEMALETEQQRVGLMYRQRVRPDEGMLFDWNRPRDAAMWMKNTVTSLDMIFISQDGRISHIAENTVPRSLAIISSNGPARATLEVAAGTAARLGLRVGDKVEQRIFNNAG</sequence>
<accession>A0ABV6K1S7</accession>
<dbReference type="Proteomes" id="UP001589865">
    <property type="component" value="Unassembled WGS sequence"/>
</dbReference>
<dbReference type="RefSeq" id="WP_377046269.1">
    <property type="nucleotide sequence ID" value="NZ_JBHLUN010000015.1"/>
</dbReference>
<evidence type="ECO:0000256" key="1">
    <source>
        <dbReference type="SAM" id="SignalP"/>
    </source>
</evidence>
<name>A0ABV6K1S7_9PROT</name>
<evidence type="ECO:0000313" key="3">
    <source>
        <dbReference type="Proteomes" id="UP001589865"/>
    </source>
</evidence>
<dbReference type="PANTHER" id="PTHR37953:SF1">
    <property type="entry name" value="UPF0127 PROTEIN MJ1496"/>
    <property type="match status" value="1"/>
</dbReference>
<dbReference type="EMBL" id="JBHLUN010000015">
    <property type="protein sequence ID" value="MFC0410521.1"/>
    <property type="molecule type" value="Genomic_DNA"/>
</dbReference>
<keyword evidence="3" id="KW-1185">Reference proteome</keyword>
<dbReference type="InterPro" id="IPR038695">
    <property type="entry name" value="Saro_0823-like_sf"/>
</dbReference>
<feature type="signal peptide" evidence="1">
    <location>
        <begin position="1"/>
        <end position="22"/>
    </location>
</feature>
<organism evidence="2 3">
    <name type="scientific">Roseomonas elaeocarpi</name>
    <dbReference type="NCBI Taxonomy" id="907779"/>
    <lineage>
        <taxon>Bacteria</taxon>
        <taxon>Pseudomonadati</taxon>
        <taxon>Pseudomonadota</taxon>
        <taxon>Alphaproteobacteria</taxon>
        <taxon>Acetobacterales</taxon>
        <taxon>Roseomonadaceae</taxon>
        <taxon>Roseomonas</taxon>
    </lineage>
</organism>
<feature type="chain" id="PRO_5047341527" evidence="1">
    <location>
        <begin position="23"/>
        <end position="158"/>
    </location>
</feature>
<proteinExistence type="predicted"/>
<dbReference type="PANTHER" id="PTHR37953">
    <property type="entry name" value="UPF0127 PROTEIN MJ1496"/>
    <property type="match status" value="1"/>
</dbReference>
<dbReference type="Gene3D" id="2.60.120.1140">
    <property type="entry name" value="Protein of unknown function DUF192"/>
    <property type="match status" value="1"/>
</dbReference>
<comment type="caution">
    <text evidence="2">The sequence shown here is derived from an EMBL/GenBank/DDBJ whole genome shotgun (WGS) entry which is preliminary data.</text>
</comment>
<dbReference type="InterPro" id="IPR003795">
    <property type="entry name" value="DUF192"/>
</dbReference>
<gene>
    <name evidence="2" type="ORF">ACFFGY_19895</name>
</gene>
<evidence type="ECO:0000313" key="2">
    <source>
        <dbReference type="EMBL" id="MFC0410521.1"/>
    </source>
</evidence>